<comment type="caution">
    <text evidence="1">The sequence shown here is derived from an EMBL/GenBank/DDBJ whole genome shotgun (WGS) entry which is preliminary data.</text>
</comment>
<protein>
    <submittedName>
        <fullName evidence="1">Uncharacterized protein</fullName>
    </submittedName>
</protein>
<organism evidence="1 2">
    <name type="scientific">Linderina macrospora</name>
    <dbReference type="NCBI Taxonomy" id="4868"/>
    <lineage>
        <taxon>Eukaryota</taxon>
        <taxon>Fungi</taxon>
        <taxon>Fungi incertae sedis</taxon>
        <taxon>Zoopagomycota</taxon>
        <taxon>Kickxellomycotina</taxon>
        <taxon>Kickxellomycetes</taxon>
        <taxon>Kickxellales</taxon>
        <taxon>Kickxellaceae</taxon>
        <taxon>Linderina</taxon>
    </lineage>
</organism>
<gene>
    <name evidence="1" type="ORF">FBU59_001037</name>
</gene>
<dbReference type="EMBL" id="JANBPW010000388">
    <property type="protein sequence ID" value="KAJ1949685.1"/>
    <property type="molecule type" value="Genomic_DNA"/>
</dbReference>
<keyword evidence="2" id="KW-1185">Reference proteome</keyword>
<evidence type="ECO:0000313" key="1">
    <source>
        <dbReference type="EMBL" id="KAJ1949685.1"/>
    </source>
</evidence>
<dbReference type="Proteomes" id="UP001150603">
    <property type="component" value="Unassembled WGS sequence"/>
</dbReference>
<name>A0ACC1JF95_9FUNG</name>
<accession>A0ACC1JF95</accession>
<reference evidence="1" key="1">
    <citation type="submission" date="2022-07" db="EMBL/GenBank/DDBJ databases">
        <title>Phylogenomic reconstructions and comparative analyses of Kickxellomycotina fungi.</title>
        <authorList>
            <person name="Reynolds N.K."/>
            <person name="Stajich J.E."/>
            <person name="Barry K."/>
            <person name="Grigoriev I.V."/>
            <person name="Crous P."/>
            <person name="Smith M.E."/>
        </authorList>
    </citation>
    <scope>NUCLEOTIDE SEQUENCE</scope>
    <source>
        <strain evidence="1">NRRL 5244</strain>
    </source>
</reference>
<proteinExistence type="predicted"/>
<evidence type="ECO:0000313" key="2">
    <source>
        <dbReference type="Proteomes" id="UP001150603"/>
    </source>
</evidence>
<sequence>MQPSYGSSIPPSPTTPQRHLNNASPINIPQYGVGAPGAKPGMGSRPTSAHQSGSPSRMQQQPTKMGSTPTQQQQWVGQKSREDLYHRVLMPMLCDLERMTSNSREKNGFCTLADTLRKLEHEMPGFTDVFTKELAVRVNKHYTTRRA</sequence>